<accession>A0A9P9GAH9</accession>
<gene>
    <name evidence="1" type="ORF">BKA55DRAFT_544191</name>
</gene>
<reference evidence="1" key="1">
    <citation type="journal article" date="2021" name="Nat. Commun.">
        <title>Genetic determinants of endophytism in the Arabidopsis root mycobiome.</title>
        <authorList>
            <person name="Mesny F."/>
            <person name="Miyauchi S."/>
            <person name="Thiergart T."/>
            <person name="Pickel B."/>
            <person name="Atanasova L."/>
            <person name="Karlsson M."/>
            <person name="Huettel B."/>
            <person name="Barry K.W."/>
            <person name="Haridas S."/>
            <person name="Chen C."/>
            <person name="Bauer D."/>
            <person name="Andreopoulos W."/>
            <person name="Pangilinan J."/>
            <person name="LaButti K."/>
            <person name="Riley R."/>
            <person name="Lipzen A."/>
            <person name="Clum A."/>
            <person name="Drula E."/>
            <person name="Henrissat B."/>
            <person name="Kohler A."/>
            <person name="Grigoriev I.V."/>
            <person name="Martin F.M."/>
            <person name="Hacquard S."/>
        </authorList>
    </citation>
    <scope>NUCLEOTIDE SEQUENCE</scope>
    <source>
        <strain evidence="1">MPI-CAGE-AT-0023</strain>
    </source>
</reference>
<comment type="caution">
    <text evidence="1">The sequence shown here is derived from an EMBL/GenBank/DDBJ whole genome shotgun (WGS) entry which is preliminary data.</text>
</comment>
<evidence type="ECO:0000313" key="2">
    <source>
        <dbReference type="Proteomes" id="UP000720189"/>
    </source>
</evidence>
<dbReference type="EMBL" id="JAGMUX010000017">
    <property type="protein sequence ID" value="KAH7235007.1"/>
    <property type="molecule type" value="Genomic_DNA"/>
</dbReference>
<protein>
    <submittedName>
        <fullName evidence="1">Uncharacterized protein</fullName>
    </submittedName>
</protein>
<evidence type="ECO:0000313" key="1">
    <source>
        <dbReference type="EMBL" id="KAH7235007.1"/>
    </source>
</evidence>
<organism evidence="1 2">
    <name type="scientific">Fusarium redolens</name>
    <dbReference type="NCBI Taxonomy" id="48865"/>
    <lineage>
        <taxon>Eukaryota</taxon>
        <taxon>Fungi</taxon>
        <taxon>Dikarya</taxon>
        <taxon>Ascomycota</taxon>
        <taxon>Pezizomycotina</taxon>
        <taxon>Sordariomycetes</taxon>
        <taxon>Hypocreomycetidae</taxon>
        <taxon>Hypocreales</taxon>
        <taxon>Nectriaceae</taxon>
        <taxon>Fusarium</taxon>
        <taxon>Fusarium redolens species complex</taxon>
    </lineage>
</organism>
<dbReference type="RefSeq" id="XP_046044772.1">
    <property type="nucleotide sequence ID" value="XM_046190672.1"/>
</dbReference>
<proteinExistence type="predicted"/>
<keyword evidence="2" id="KW-1185">Reference proteome</keyword>
<sequence>MIHCPVSTTDHKHKITTERRRGMLRALRNDIPLAEWSFLPYDAHDLFIKLAKNFKDLIFDELKHRAHDHAMTILQPVEEEQGVSDNAPERVSGEATIPVEQEIQDIFDGSRWARCELWIQHQVDSHVRYLRLPVTDDVASVAVQEYDDYCDLESPFPQGMSLLALSPAEDRWFVQPVNPSAEKTPSRRPVHVIEVITITRQQLRSDYEFVGDAFKKEVPVIHPSLTKFNIDLEKIIPPEFGIIVAWKFVGGNAWMDRYGHIVPKQYP</sequence>
<dbReference type="Proteomes" id="UP000720189">
    <property type="component" value="Unassembled WGS sequence"/>
</dbReference>
<dbReference type="AlphaFoldDB" id="A0A9P9GAH9"/>
<dbReference type="OrthoDB" id="5004360at2759"/>
<dbReference type="GeneID" id="70220626"/>
<name>A0A9P9GAH9_FUSRE</name>